<evidence type="ECO:0000313" key="4">
    <source>
        <dbReference type="Proteomes" id="UP000029385"/>
    </source>
</evidence>
<dbReference type="PATRIC" id="fig|1121015.4.peg.786"/>
<dbReference type="Proteomes" id="UP000029385">
    <property type="component" value="Unassembled WGS sequence"/>
</dbReference>
<dbReference type="OrthoDB" id="240564at2"/>
<dbReference type="Pfam" id="PF03703">
    <property type="entry name" value="bPH_2"/>
    <property type="match status" value="3"/>
</dbReference>
<proteinExistence type="predicted"/>
<organism evidence="3 4">
    <name type="scientific">Arenimonas oryziterrae DSM 21050 = YC6267</name>
    <dbReference type="NCBI Taxonomy" id="1121015"/>
    <lineage>
        <taxon>Bacteria</taxon>
        <taxon>Pseudomonadati</taxon>
        <taxon>Pseudomonadota</taxon>
        <taxon>Gammaproteobacteria</taxon>
        <taxon>Lysobacterales</taxon>
        <taxon>Lysobacteraceae</taxon>
        <taxon>Arenimonas</taxon>
    </lineage>
</organism>
<feature type="transmembrane region" description="Helical" evidence="1">
    <location>
        <begin position="372"/>
        <end position="389"/>
    </location>
</feature>
<keyword evidence="1" id="KW-0472">Membrane</keyword>
<feature type="transmembrane region" description="Helical" evidence="1">
    <location>
        <begin position="20"/>
        <end position="42"/>
    </location>
</feature>
<protein>
    <recommendedName>
        <fullName evidence="2">YdbS-like PH domain-containing protein</fullName>
    </recommendedName>
</protein>
<dbReference type="AlphaFoldDB" id="A0A091AXQ1"/>
<keyword evidence="1" id="KW-0812">Transmembrane</keyword>
<feature type="domain" description="YdbS-like PH" evidence="2">
    <location>
        <begin position="65"/>
        <end position="144"/>
    </location>
</feature>
<dbReference type="InterPro" id="IPR005182">
    <property type="entry name" value="YdbS-like_PH"/>
</dbReference>
<dbReference type="STRING" id="1121015.GCA_000420545_01751"/>
<feature type="transmembrane region" description="Helical" evidence="1">
    <location>
        <begin position="186"/>
        <end position="204"/>
    </location>
</feature>
<dbReference type="eggNOG" id="COG3428">
    <property type="taxonomic scope" value="Bacteria"/>
</dbReference>
<dbReference type="PANTHER" id="PTHR34473">
    <property type="entry name" value="UPF0699 TRANSMEMBRANE PROTEIN YDBS"/>
    <property type="match status" value="1"/>
</dbReference>
<evidence type="ECO:0000256" key="1">
    <source>
        <dbReference type="SAM" id="Phobius"/>
    </source>
</evidence>
<keyword evidence="4" id="KW-1185">Reference proteome</keyword>
<name>A0A091AXQ1_9GAMM</name>
<keyword evidence="1" id="KW-1133">Transmembrane helix</keyword>
<dbReference type="PANTHER" id="PTHR34473:SF2">
    <property type="entry name" value="UPF0699 TRANSMEMBRANE PROTEIN YDBT"/>
    <property type="match status" value="1"/>
</dbReference>
<evidence type="ECO:0000259" key="2">
    <source>
        <dbReference type="Pfam" id="PF03703"/>
    </source>
</evidence>
<gene>
    <name evidence="3" type="ORF">N789_06485</name>
</gene>
<reference evidence="3 4" key="1">
    <citation type="submission" date="2013-09" db="EMBL/GenBank/DDBJ databases">
        <title>Genome sequencing of Arenimonas oryziterrae.</title>
        <authorList>
            <person name="Chen F."/>
            <person name="Wang G."/>
        </authorList>
    </citation>
    <scope>NUCLEOTIDE SEQUENCE [LARGE SCALE GENOMIC DNA]</scope>
    <source>
        <strain evidence="3 4">YC6267</strain>
    </source>
</reference>
<dbReference type="RefSeq" id="WP_022969371.1">
    <property type="nucleotide sequence ID" value="NZ_ATVD01000003.1"/>
</dbReference>
<sequence>MSSPVESALTERRLHPLSWLFTLIGQLKQFALPLVFVVITGRRANADFYSLIGVGVLVAYSVAQYFTYRYRIETDGVVVRSGLFQRSLRHVPFARIQNVTVHQNVLHRIFGVAEVKLESAAGGPRPEAQMRVLRLDAAHELERLVRQRVVPAGDSATTEATDAAPPLLALSTGEVIRLGLINNRGMLVVGGLFAFMAQAGDNLLGKFFTSFGHWLSGQAGAMHLTALGMLGASAILIALMLIALRVLSVSLALLHFHGFTLREDNGRLSVERGLLTRTRGSVPRQRIQAFSLTEGLLHRWFGRRSLRVDTAVMEAVNDKAVLGELAPIASPARIDALVDHLLRSPSAPANERPRWPIETWQPLHPRAWRRKFSLPALLVFAATIVVSWLQGPWGLLLLALVPLLALRATWWARHSAYSVAQDLIAFRSGWLDRQWRFAECQKLQAVEWVQSPFDRRHGMATLRFDTAGASPMASALAIPYLPEADARAIYEQLAAKLR</sequence>
<comment type="caution">
    <text evidence="3">The sequence shown here is derived from an EMBL/GenBank/DDBJ whole genome shotgun (WGS) entry which is preliminary data.</text>
</comment>
<feature type="domain" description="YdbS-like PH" evidence="2">
    <location>
        <begin position="413"/>
        <end position="493"/>
    </location>
</feature>
<accession>A0A091AXQ1</accession>
<feature type="transmembrane region" description="Helical" evidence="1">
    <location>
        <begin position="48"/>
        <end position="66"/>
    </location>
</feature>
<evidence type="ECO:0000313" key="3">
    <source>
        <dbReference type="EMBL" id="KFN44057.1"/>
    </source>
</evidence>
<dbReference type="EMBL" id="AVCI01000003">
    <property type="protein sequence ID" value="KFN44057.1"/>
    <property type="molecule type" value="Genomic_DNA"/>
</dbReference>
<dbReference type="InterPro" id="IPR014529">
    <property type="entry name" value="UCP026631"/>
</dbReference>
<feature type="domain" description="YdbS-like PH" evidence="2">
    <location>
        <begin position="259"/>
        <end position="311"/>
    </location>
</feature>
<feature type="transmembrane region" description="Helical" evidence="1">
    <location>
        <begin position="224"/>
        <end position="247"/>
    </location>
</feature>
<dbReference type="PIRSF" id="PIRSF026631">
    <property type="entry name" value="UCP026631"/>
    <property type="match status" value="1"/>
</dbReference>